<gene>
    <name evidence="1" type="ORF">M4V62_07960</name>
</gene>
<sequence length="506" mass="55737">MFEKRRARKQAELQEKLAAELRDPDAEVRRKAAVSAATTGDLDWALRELTRAVEREPWTEEFSSTVAESLAAVLRRDPTVRERTERVFALHLDDPEGLVRAWTELTEELGGGPAVRDVDGDLRDELRARLPDLRDRGWTAEGIAGVGRPDSFARELAFDVAVIVTSLAMRRNTPVPDDEADQVRAEMRAALKKALPHAPGSDERTEILVPLTRIPAVEEWTDRARAGLRADEALALCTSGERDLATLGTETLAKILFREVVRRDRVRETLDRLVAQGEQEEQGEQGEHGPHGTQDSFLLSQILACYSHLHVPFPLDDPPLGLFLDGLRHPDPMVRAGAAESLDPIVTGSPVEGRAVEGLVGLLEHDPETDVRRHAAIALRWLKCGEEHHAGIAADALARQADSPDPEIRAHSIADALRRGAPDAYDRLLSALESPDAHWQLLSGLLNVPLGSGFVLPSRSVRKALIERLEALRATGWAERDVAVEFPNADDRAELLAALLETLNDL</sequence>
<organism evidence="1 2">
    <name type="scientific">Streptomyces durmitorensis</name>
    <dbReference type="NCBI Taxonomy" id="319947"/>
    <lineage>
        <taxon>Bacteria</taxon>
        <taxon>Bacillati</taxon>
        <taxon>Actinomycetota</taxon>
        <taxon>Actinomycetes</taxon>
        <taxon>Kitasatosporales</taxon>
        <taxon>Streptomycetaceae</taxon>
        <taxon>Streptomyces</taxon>
    </lineage>
</organism>
<accession>A0ABY4PPE3</accession>
<keyword evidence="2" id="KW-1185">Reference proteome</keyword>
<dbReference type="InterPro" id="IPR016024">
    <property type="entry name" value="ARM-type_fold"/>
</dbReference>
<evidence type="ECO:0000313" key="2">
    <source>
        <dbReference type="Proteomes" id="UP000829992"/>
    </source>
</evidence>
<dbReference type="EMBL" id="CP097289">
    <property type="protein sequence ID" value="UQT55034.1"/>
    <property type="molecule type" value="Genomic_DNA"/>
</dbReference>
<dbReference type="Gene3D" id="1.25.10.10">
    <property type="entry name" value="Leucine-rich Repeat Variant"/>
    <property type="match status" value="1"/>
</dbReference>
<protein>
    <submittedName>
        <fullName evidence="1">HEAT repeat domain-containing protein</fullName>
    </submittedName>
</protein>
<dbReference type="Pfam" id="PF13646">
    <property type="entry name" value="HEAT_2"/>
    <property type="match status" value="1"/>
</dbReference>
<evidence type="ECO:0000313" key="1">
    <source>
        <dbReference type="EMBL" id="UQT55034.1"/>
    </source>
</evidence>
<dbReference type="Proteomes" id="UP000829992">
    <property type="component" value="Chromosome"/>
</dbReference>
<reference evidence="1 2" key="1">
    <citation type="submission" date="2022-05" db="EMBL/GenBank/DDBJ databases">
        <authorList>
            <person name="Zhou X."/>
            <person name="Li K."/>
            <person name="Man Y."/>
        </authorList>
    </citation>
    <scope>NUCLEOTIDE SEQUENCE [LARGE SCALE GENOMIC DNA]</scope>
    <source>
        <strain evidence="1 2">MS405</strain>
    </source>
</reference>
<proteinExistence type="predicted"/>
<name>A0ABY4PPE3_9ACTN</name>
<dbReference type="RefSeq" id="WP_249586525.1">
    <property type="nucleotide sequence ID" value="NZ_BAAAQL010000008.1"/>
</dbReference>
<dbReference type="SUPFAM" id="SSF48371">
    <property type="entry name" value="ARM repeat"/>
    <property type="match status" value="1"/>
</dbReference>
<dbReference type="InterPro" id="IPR011989">
    <property type="entry name" value="ARM-like"/>
</dbReference>